<comment type="subcellular location">
    <subcellularLocation>
        <location evidence="1">Membrane</location>
        <topology evidence="1">Multi-pass membrane protein</topology>
    </subcellularLocation>
</comment>
<dbReference type="CDD" id="cd03386">
    <property type="entry name" value="PAP2_Aur1_like"/>
    <property type="match status" value="1"/>
</dbReference>
<keyword evidence="2 6" id="KW-0812">Transmembrane</keyword>
<feature type="region of interest" description="Disordered" evidence="5">
    <location>
        <begin position="273"/>
        <end position="295"/>
    </location>
</feature>
<comment type="caution">
    <text evidence="8">The sequence shown here is derived from an EMBL/GenBank/DDBJ whole genome shotgun (WGS) entry which is preliminary data.</text>
</comment>
<feature type="transmembrane region" description="Helical" evidence="6">
    <location>
        <begin position="190"/>
        <end position="212"/>
    </location>
</feature>
<dbReference type="PANTHER" id="PTHR31310">
    <property type="match status" value="1"/>
</dbReference>
<organism evidence="8 9">
    <name type="scientific">Gordonia aquimaris</name>
    <dbReference type="NCBI Taxonomy" id="2984863"/>
    <lineage>
        <taxon>Bacteria</taxon>
        <taxon>Bacillati</taxon>
        <taxon>Actinomycetota</taxon>
        <taxon>Actinomycetes</taxon>
        <taxon>Mycobacteriales</taxon>
        <taxon>Gordoniaceae</taxon>
        <taxon>Gordonia</taxon>
    </lineage>
</organism>
<evidence type="ECO:0000256" key="4">
    <source>
        <dbReference type="ARBA" id="ARBA00023136"/>
    </source>
</evidence>
<dbReference type="Proteomes" id="UP001143347">
    <property type="component" value="Unassembled WGS sequence"/>
</dbReference>
<name>A0A9X3I2X5_9ACTN</name>
<reference evidence="8" key="1">
    <citation type="submission" date="2022-10" db="EMBL/GenBank/DDBJ databases">
        <title>WGS of marine actinomycetes from Thailand.</title>
        <authorList>
            <person name="Thawai C."/>
        </authorList>
    </citation>
    <scope>NUCLEOTIDE SEQUENCE</scope>
    <source>
        <strain evidence="8">SW21</strain>
    </source>
</reference>
<dbReference type="InterPro" id="IPR052185">
    <property type="entry name" value="IPC_Synthase-Related"/>
</dbReference>
<feature type="transmembrane region" description="Helical" evidence="6">
    <location>
        <begin position="219"/>
        <end position="237"/>
    </location>
</feature>
<dbReference type="AlphaFoldDB" id="A0A9X3I2X5"/>
<gene>
    <name evidence="8" type="ORF">OSB52_00550</name>
</gene>
<dbReference type="RefSeq" id="WP_235723651.1">
    <property type="nucleotide sequence ID" value="NZ_JAPKFM010000001.1"/>
</dbReference>
<evidence type="ECO:0000256" key="6">
    <source>
        <dbReference type="SAM" id="Phobius"/>
    </source>
</evidence>
<evidence type="ECO:0000256" key="2">
    <source>
        <dbReference type="ARBA" id="ARBA00022692"/>
    </source>
</evidence>
<feature type="transmembrane region" description="Helical" evidence="6">
    <location>
        <begin position="133"/>
        <end position="151"/>
    </location>
</feature>
<dbReference type="Pfam" id="PF14378">
    <property type="entry name" value="PAP2_3"/>
    <property type="match status" value="1"/>
</dbReference>
<dbReference type="InterPro" id="IPR026841">
    <property type="entry name" value="Aur1/Ipt1"/>
</dbReference>
<feature type="domain" description="Inositolphosphotransferase Aur1/Ipt1" evidence="7">
    <location>
        <begin position="74"/>
        <end position="255"/>
    </location>
</feature>
<evidence type="ECO:0000256" key="3">
    <source>
        <dbReference type="ARBA" id="ARBA00022989"/>
    </source>
</evidence>
<keyword evidence="9" id="KW-1185">Reference proteome</keyword>
<evidence type="ECO:0000313" key="8">
    <source>
        <dbReference type="EMBL" id="MCX2962576.1"/>
    </source>
</evidence>
<dbReference type="PANTHER" id="PTHR31310:SF7">
    <property type="entry name" value="PA-PHOSPHATASE RELATED-FAMILY PROTEIN DDB_G0268928"/>
    <property type="match status" value="1"/>
</dbReference>
<evidence type="ECO:0000256" key="5">
    <source>
        <dbReference type="SAM" id="MobiDB-lite"/>
    </source>
</evidence>
<protein>
    <submittedName>
        <fullName evidence="8">Phosphatase PAP2 family protein</fullName>
    </submittedName>
</protein>
<accession>A0A9X3I2X5</accession>
<evidence type="ECO:0000259" key="7">
    <source>
        <dbReference type="Pfam" id="PF14378"/>
    </source>
</evidence>
<feature type="transmembrane region" description="Helical" evidence="6">
    <location>
        <begin position="110"/>
        <end position="126"/>
    </location>
</feature>
<evidence type="ECO:0000256" key="1">
    <source>
        <dbReference type="ARBA" id="ARBA00004141"/>
    </source>
</evidence>
<keyword evidence="4 6" id="KW-0472">Membrane</keyword>
<sequence>MTATAQEDVTTERSAPAGLWFRLNPTLTRVRGYLSQPRWWLEIALIWVIYQTYSFVRNLGGKDSAPAFANGTAIEDLEKRLFIGIEQPVNHWVNANRWIADLSALHYHTLHWWVTIGVAVWLYWTNRPGYRRASLVLALTTLIALAGFYLIPTAPPRMYDGYHDVMAQTATWGWWETSGSPGPESMTNQFAAMPSLHCGWAIWAGLMIVLYARRPWVRVLGAVYPFTTFFVVVGTANHYILDIVAVAAVIAVAMVIVYAPWRQAAGAVLRRPASSDAPAPNAPSAPSIPAGRSEA</sequence>
<dbReference type="EMBL" id="JAPKFM010000001">
    <property type="protein sequence ID" value="MCX2962576.1"/>
    <property type="molecule type" value="Genomic_DNA"/>
</dbReference>
<feature type="transmembrane region" description="Helical" evidence="6">
    <location>
        <begin position="39"/>
        <end position="56"/>
    </location>
</feature>
<keyword evidence="3 6" id="KW-1133">Transmembrane helix</keyword>
<evidence type="ECO:0000313" key="9">
    <source>
        <dbReference type="Proteomes" id="UP001143347"/>
    </source>
</evidence>
<feature type="transmembrane region" description="Helical" evidence="6">
    <location>
        <begin position="243"/>
        <end position="261"/>
    </location>
</feature>
<proteinExistence type="predicted"/>
<dbReference type="GO" id="GO:0016020">
    <property type="term" value="C:membrane"/>
    <property type="evidence" value="ECO:0007669"/>
    <property type="project" value="UniProtKB-SubCell"/>
</dbReference>